<evidence type="ECO:0000313" key="2">
    <source>
        <dbReference type="Proteomes" id="UP000242770"/>
    </source>
</evidence>
<reference evidence="2" key="1">
    <citation type="submission" date="2014-06" db="EMBL/GenBank/DDBJ databases">
        <authorList>
            <person name="Berkman P.J."/>
        </authorList>
    </citation>
    <scope>NUCLEOTIDE SEQUENCE [LARGE SCALE GENOMIC DNA]</scope>
</reference>
<dbReference type="Proteomes" id="UP000242770">
    <property type="component" value="Unassembled WGS sequence"/>
</dbReference>
<organism evidence="1 2">
    <name type="scientific">Sporisorium scitamineum</name>
    <dbReference type="NCBI Taxonomy" id="49012"/>
    <lineage>
        <taxon>Eukaryota</taxon>
        <taxon>Fungi</taxon>
        <taxon>Dikarya</taxon>
        <taxon>Basidiomycota</taxon>
        <taxon>Ustilaginomycotina</taxon>
        <taxon>Ustilaginomycetes</taxon>
        <taxon>Ustilaginales</taxon>
        <taxon>Ustilaginaceae</taxon>
        <taxon>Sporisorium</taxon>
    </lineage>
</organism>
<dbReference type="AlphaFoldDB" id="A0A0F7RYP2"/>
<evidence type="ECO:0000313" key="1">
    <source>
        <dbReference type="EMBL" id="CDS00448.1"/>
    </source>
</evidence>
<dbReference type="STRING" id="49012.A0A0F7RYP2"/>
<dbReference type="EMBL" id="CCFA01002605">
    <property type="protein sequence ID" value="CDS00448.1"/>
    <property type="molecule type" value="Genomic_DNA"/>
</dbReference>
<sequence>FVAGKVSAGVAAATAGLAGAIAAREGQQDTEGKANSHFPEIIDTGKGKINMYEAPVITTNIPTPVTTKMYSMNKIL</sequence>
<name>A0A0F7RYP2_9BASI</name>
<gene>
    <name evidence="1" type="primary">SSCI43510.1</name>
</gene>
<keyword evidence="2" id="KW-1185">Reference proteome</keyword>
<feature type="non-terminal residue" evidence="1">
    <location>
        <position position="1"/>
    </location>
</feature>
<proteinExistence type="predicted"/>
<protein>
    <submittedName>
        <fullName evidence="1">Uncharacterized protein</fullName>
    </submittedName>
</protein>
<accession>A0A0F7RYP2</accession>